<dbReference type="EMBL" id="NHSJ01000096">
    <property type="protein sequence ID" value="PPQ29261.1"/>
    <property type="molecule type" value="Genomic_DNA"/>
</dbReference>
<keyword evidence="4" id="KW-1185">Reference proteome</keyword>
<dbReference type="SUPFAM" id="SSF52172">
    <property type="entry name" value="CheY-like"/>
    <property type="match status" value="1"/>
</dbReference>
<dbReference type="Proteomes" id="UP000239089">
    <property type="component" value="Unassembled WGS sequence"/>
</dbReference>
<name>A0A2S6N3R0_9HYPH</name>
<dbReference type="Pfam" id="PF00072">
    <property type="entry name" value="Response_reg"/>
    <property type="match status" value="1"/>
</dbReference>
<evidence type="ECO:0000313" key="3">
    <source>
        <dbReference type="EMBL" id="PPQ29261.1"/>
    </source>
</evidence>
<evidence type="ECO:0000313" key="4">
    <source>
        <dbReference type="Proteomes" id="UP000239089"/>
    </source>
</evidence>
<proteinExistence type="predicted"/>
<dbReference type="PROSITE" id="PS50110">
    <property type="entry name" value="RESPONSE_REGULATORY"/>
    <property type="match status" value="1"/>
</dbReference>
<evidence type="ECO:0000256" key="1">
    <source>
        <dbReference type="PROSITE-ProRule" id="PRU00169"/>
    </source>
</evidence>
<dbReference type="InterPro" id="IPR011006">
    <property type="entry name" value="CheY-like_superfamily"/>
</dbReference>
<protein>
    <recommendedName>
        <fullName evidence="2">Response regulatory domain-containing protein</fullName>
    </recommendedName>
</protein>
<accession>A0A2S6N3R0</accession>
<dbReference type="InterPro" id="IPR001789">
    <property type="entry name" value="Sig_transdc_resp-reg_receiver"/>
</dbReference>
<dbReference type="AlphaFoldDB" id="A0A2S6N3R0"/>
<feature type="domain" description="Response regulatory" evidence="2">
    <location>
        <begin position="1"/>
        <end position="103"/>
    </location>
</feature>
<reference evidence="3 4" key="1">
    <citation type="journal article" date="2018" name="Arch. Microbiol.">
        <title>New insights into the metabolic potential of the phototrophic purple bacterium Rhodopila globiformis DSM 161(T) from its draft genome sequence and evidence for a vanadium-dependent nitrogenase.</title>
        <authorList>
            <person name="Imhoff J.F."/>
            <person name="Rahn T."/>
            <person name="Kunzel S."/>
            <person name="Neulinger S.C."/>
        </authorList>
    </citation>
    <scope>NUCLEOTIDE SEQUENCE [LARGE SCALE GENOMIC DNA]</scope>
    <source>
        <strain evidence="3 4">DSM 16996</strain>
    </source>
</reference>
<evidence type="ECO:0000259" key="2">
    <source>
        <dbReference type="PROSITE" id="PS50110"/>
    </source>
</evidence>
<gene>
    <name evidence="3" type="ORF">CCR94_15735</name>
</gene>
<sequence>MPMRPLFEKEGYSIVSYVSALDFLASSWRRQNSCIVSNVDMPALGGVELLTYFQLMKISAGVIIFGERGNTHIVLESMGLVGFEFLTHPVNFDALLDAVRAALTRENISLLHFRATGAQDLYMSSQ</sequence>
<comment type="caution">
    <text evidence="1">Lacks conserved residue(s) required for the propagation of feature annotation.</text>
</comment>
<comment type="caution">
    <text evidence="3">The sequence shown here is derived from an EMBL/GenBank/DDBJ whole genome shotgun (WGS) entry which is preliminary data.</text>
</comment>
<dbReference type="Gene3D" id="3.40.50.2300">
    <property type="match status" value="1"/>
</dbReference>
<dbReference type="GO" id="GO:0000160">
    <property type="term" value="P:phosphorelay signal transduction system"/>
    <property type="evidence" value="ECO:0007669"/>
    <property type="project" value="InterPro"/>
</dbReference>
<organism evidence="3 4">
    <name type="scientific">Rhodoblastus sphagnicola</name>
    <dbReference type="NCBI Taxonomy" id="333368"/>
    <lineage>
        <taxon>Bacteria</taxon>
        <taxon>Pseudomonadati</taxon>
        <taxon>Pseudomonadota</taxon>
        <taxon>Alphaproteobacteria</taxon>
        <taxon>Hyphomicrobiales</taxon>
        <taxon>Rhodoblastaceae</taxon>
        <taxon>Rhodoblastus</taxon>
    </lineage>
</organism>